<dbReference type="AlphaFoldDB" id="A0A699ZR24"/>
<evidence type="ECO:0000313" key="3">
    <source>
        <dbReference type="Proteomes" id="UP000485058"/>
    </source>
</evidence>
<dbReference type="EMBL" id="BLLF01001779">
    <property type="protein sequence ID" value="GFH21204.1"/>
    <property type="molecule type" value="Genomic_DNA"/>
</dbReference>
<feature type="region of interest" description="Disordered" evidence="1">
    <location>
        <begin position="120"/>
        <end position="163"/>
    </location>
</feature>
<accession>A0A699ZR24</accession>
<keyword evidence="3" id="KW-1185">Reference proteome</keyword>
<proteinExistence type="predicted"/>
<comment type="caution">
    <text evidence="2">The sequence shown here is derived from an EMBL/GenBank/DDBJ whole genome shotgun (WGS) entry which is preliminary data.</text>
</comment>
<reference evidence="2 3" key="1">
    <citation type="submission" date="2020-02" db="EMBL/GenBank/DDBJ databases">
        <title>Draft genome sequence of Haematococcus lacustris strain NIES-144.</title>
        <authorList>
            <person name="Morimoto D."/>
            <person name="Nakagawa S."/>
            <person name="Yoshida T."/>
            <person name="Sawayama S."/>
        </authorList>
    </citation>
    <scope>NUCLEOTIDE SEQUENCE [LARGE SCALE GENOMIC DNA]</scope>
    <source>
        <strain evidence="2 3">NIES-144</strain>
    </source>
</reference>
<protein>
    <submittedName>
        <fullName evidence="2">Uncharacterized protein</fullName>
    </submittedName>
</protein>
<sequence>MLLQVLQGHRGHSSSRRLASWQAHCPAAHPHLPDFCCLSGDPTPSSTWCPDALMPDGSPGLGYQYATLEGLILLAFRLPRHQPGVDAGQILPAVHADLNRMCMLAEWGAGLRACSNLRDPPGPQSRCRERQHGHNRSRARGRHPRAATGRLPHPTHQNFGTCPRQQQRGTAIAARLHPRQPTAVRLKPVADVDGLACPTRLCCAVSGARRWPTANQITIKYLSSHKGIVREQGRPSGLDAETQLALAVLCLVRRNTAAHRRTQLACKMAQRMAQRTRASNGTSTGRAERLVVPVVRAVATPFRVSKLRDVSTSLQPDFTTAGLQHRRPPLHATLTVE</sequence>
<evidence type="ECO:0000256" key="1">
    <source>
        <dbReference type="SAM" id="MobiDB-lite"/>
    </source>
</evidence>
<evidence type="ECO:0000313" key="2">
    <source>
        <dbReference type="EMBL" id="GFH21204.1"/>
    </source>
</evidence>
<name>A0A699ZR24_HAELA</name>
<feature type="compositionally biased region" description="Basic residues" evidence="1">
    <location>
        <begin position="133"/>
        <end position="145"/>
    </location>
</feature>
<gene>
    <name evidence="2" type="ORF">HaLaN_18458</name>
</gene>
<dbReference type="Proteomes" id="UP000485058">
    <property type="component" value="Unassembled WGS sequence"/>
</dbReference>
<organism evidence="2 3">
    <name type="scientific">Haematococcus lacustris</name>
    <name type="common">Green alga</name>
    <name type="synonym">Haematococcus pluvialis</name>
    <dbReference type="NCBI Taxonomy" id="44745"/>
    <lineage>
        <taxon>Eukaryota</taxon>
        <taxon>Viridiplantae</taxon>
        <taxon>Chlorophyta</taxon>
        <taxon>core chlorophytes</taxon>
        <taxon>Chlorophyceae</taxon>
        <taxon>CS clade</taxon>
        <taxon>Chlamydomonadales</taxon>
        <taxon>Haematococcaceae</taxon>
        <taxon>Haematococcus</taxon>
    </lineage>
</organism>